<accession>A0A154QKR9</accession>
<name>A0A154QKR9_9GAMM</name>
<keyword evidence="2" id="KW-1185">Reference proteome</keyword>
<dbReference type="STRING" id="416169.RHOFW104T7_06650"/>
<dbReference type="Proteomes" id="UP000076131">
    <property type="component" value="Unassembled WGS sequence"/>
</dbReference>
<evidence type="ECO:0000313" key="1">
    <source>
        <dbReference type="EMBL" id="KZC24785.1"/>
    </source>
</evidence>
<dbReference type="AlphaFoldDB" id="A0A154QKR9"/>
<proteinExistence type="predicted"/>
<reference evidence="1 2" key="1">
    <citation type="journal article" date="2016" name="MBio">
        <title>Lateral Gene Transfer in a Heavy Metal-Contaminated-Groundwater Microbial Community.</title>
        <authorList>
            <person name="Hemme C.L."/>
            <person name="Green S.J."/>
            <person name="Rishishwar L."/>
            <person name="Prakash O."/>
            <person name="Pettenato A."/>
            <person name="Chakraborty R."/>
            <person name="Deutschbauer A.M."/>
            <person name="Van Nostrand J.D."/>
            <person name="Wu L."/>
            <person name="He Z."/>
            <person name="Jordan I.K."/>
            <person name="Hazen T.C."/>
            <person name="Arkin A.P."/>
            <person name="Kostka J.E."/>
            <person name="Zhou J."/>
        </authorList>
    </citation>
    <scope>NUCLEOTIDE SEQUENCE [LARGE SCALE GENOMIC DNA]</scope>
    <source>
        <strain evidence="1 2">FW104-T7</strain>
    </source>
</reference>
<organism evidence="1 2">
    <name type="scientific">Rhodanobacter thiooxydans</name>
    <dbReference type="NCBI Taxonomy" id="416169"/>
    <lineage>
        <taxon>Bacteria</taxon>
        <taxon>Pseudomonadati</taxon>
        <taxon>Pseudomonadota</taxon>
        <taxon>Gammaproteobacteria</taxon>
        <taxon>Lysobacterales</taxon>
        <taxon>Rhodanobacteraceae</taxon>
        <taxon>Rhodanobacter</taxon>
    </lineage>
</organism>
<gene>
    <name evidence="1" type="ORF">RHOFW104T7_06650</name>
</gene>
<evidence type="ECO:0000313" key="2">
    <source>
        <dbReference type="Proteomes" id="UP000076131"/>
    </source>
</evidence>
<dbReference type="EMBL" id="LVJS01000019">
    <property type="protein sequence ID" value="KZC24785.1"/>
    <property type="molecule type" value="Genomic_DNA"/>
</dbReference>
<comment type="caution">
    <text evidence="1">The sequence shown here is derived from an EMBL/GenBank/DDBJ whole genome shotgun (WGS) entry which is preliminary data.</text>
</comment>
<protein>
    <submittedName>
        <fullName evidence="1">Uncharacterized protein</fullName>
    </submittedName>
</protein>
<sequence>MRDHGGQVEQGQALDGTVTLGAHVFIRGEEWLICQVDASRDGGRRRVCGDALELVRGCAAQFPNWFEGCNEVRVQFPVMRRHKLDTWCDTHGCVVFTACKGLVGVDLPGKGAHRESGCRTARAFFSQPPRGAADSMVENWGCP</sequence>